<dbReference type="Proteomes" id="UP000646827">
    <property type="component" value="Unassembled WGS sequence"/>
</dbReference>
<feature type="binding site" evidence="7">
    <location>
        <begin position="159"/>
        <end position="160"/>
    </location>
    <ligand>
        <name>ATP</name>
        <dbReference type="ChEBI" id="CHEBI:30616"/>
    </ligand>
</feature>
<dbReference type="InterPro" id="IPR030616">
    <property type="entry name" value="Aur-like"/>
</dbReference>
<feature type="binding site" evidence="7">
    <location>
        <position position="173"/>
    </location>
    <ligand>
        <name>ATP</name>
        <dbReference type="ChEBI" id="CHEBI:30616"/>
    </ligand>
</feature>
<dbReference type="PROSITE" id="PS00107">
    <property type="entry name" value="PROTEIN_KINASE_ATP"/>
    <property type="match status" value="1"/>
</dbReference>
<gene>
    <name evidence="12" type="ORF">INT45_008964</name>
</gene>
<dbReference type="PROSITE" id="PS00108">
    <property type="entry name" value="PROTEIN_KINASE_ST"/>
    <property type="match status" value="1"/>
</dbReference>
<feature type="compositionally biased region" description="Low complexity" evidence="10">
    <location>
        <begin position="553"/>
        <end position="586"/>
    </location>
</feature>
<dbReference type="InterPro" id="IPR017441">
    <property type="entry name" value="Protein_kinase_ATP_BS"/>
</dbReference>
<proteinExistence type="predicted"/>
<keyword evidence="13" id="KW-1185">Reference proteome</keyword>
<dbReference type="InterPro" id="IPR000719">
    <property type="entry name" value="Prot_kinase_dom"/>
</dbReference>
<evidence type="ECO:0000256" key="3">
    <source>
        <dbReference type="ARBA" id="ARBA00022741"/>
    </source>
</evidence>
<evidence type="ECO:0000256" key="7">
    <source>
        <dbReference type="PIRSR" id="PIRSR630616-2"/>
    </source>
</evidence>
<evidence type="ECO:0000256" key="4">
    <source>
        <dbReference type="ARBA" id="ARBA00022777"/>
    </source>
</evidence>
<feature type="compositionally biased region" description="Polar residues" evidence="10">
    <location>
        <begin position="909"/>
        <end position="918"/>
    </location>
</feature>
<feature type="cross-link" description="Glycyl lysine isopeptide (Lys-Gly) (interchain with G-Cter in SUMO2)" evidence="8">
    <location>
        <position position="157"/>
    </location>
</feature>
<dbReference type="CDD" id="cd14003">
    <property type="entry name" value="STKc_AMPK-like"/>
    <property type="match status" value="1"/>
</dbReference>
<evidence type="ECO:0000259" key="11">
    <source>
        <dbReference type="PROSITE" id="PS50011"/>
    </source>
</evidence>
<dbReference type="FunFam" id="1.10.510.10:FF:000571">
    <property type="entry name" value="Maternal embryonic leucine zipper kinase"/>
    <property type="match status" value="1"/>
</dbReference>
<dbReference type="GO" id="GO:0004674">
    <property type="term" value="F:protein serine/threonine kinase activity"/>
    <property type="evidence" value="ECO:0007669"/>
    <property type="project" value="UniProtKB-KW"/>
</dbReference>
<feature type="binding site" evidence="9">
    <location>
        <position position="68"/>
    </location>
    <ligand>
        <name>ATP</name>
        <dbReference type="ChEBI" id="CHEBI:30616"/>
    </ligand>
</feature>
<feature type="region of interest" description="Disordered" evidence="10">
    <location>
        <begin position="802"/>
        <end position="959"/>
    </location>
</feature>
<dbReference type="Gene3D" id="1.10.510.10">
    <property type="entry name" value="Transferase(Phosphotransferase) domain 1"/>
    <property type="match status" value="1"/>
</dbReference>
<feature type="compositionally biased region" description="Polar residues" evidence="10">
    <location>
        <begin position="587"/>
        <end position="602"/>
    </location>
</feature>
<feature type="region of interest" description="Disordered" evidence="10">
    <location>
        <begin position="699"/>
        <end position="737"/>
    </location>
</feature>
<sequence length="993" mass="109564">MLSSPRSSIHNQKAKLAADYNDLLKQLSSPKMTVVGCYSIGETIGEGSYGKVKLGVHQITGKRVAIKKINKQHAPLMAREIHHHRQLRHPNIVTLFEILSTESAIFIVSEYCPNGELFDLLTESGRFTEQRAQTFFRQLVDAIRYCHERNIVHRDLKLENILIDAEQNARICDFGFARHADDKQLLETFCGSLAYSAPEVISQKRYTGPETDIWSLGIILYTLLAGELPFDDDSEIIMRRKIIALDYHIPSYFSPEAHNLIDNILKLDPKERLTMDQIVNHPWLTMIMDSEGDEGCEHMNNNNNNNVNSIPEDCASVPSTHYSTYSDVDSLFSAPMRHQEEDDFDLCSELSSPRSSTKAGTMLSNHFYNSSRPPSIIGQKMGSPSSPPTMMAYEKPRFAASQSPRFSAPTVSSRARITQPYIPSPSVRASLPNQLPSSAKRGSLFAQHQLNRLNQHNHQQSYDDVSAMAPIEQRLFAALTAAGFDESTVRNMRQSSEVGNALGTLWHMLMDNISKSEHMVSGVAVSKKKSDSTKFSQVVEKGTQTDDIPLAPSLSTSSSSSQSSASSRPSETLKSTTTITNTTSRTAPNGSVQPSIQLTSIEGQPKVSVSSTQSRSTTNSQAERNGWFSSVKSWFGTTKQQQQQHQLHLEEQRIRAANAAYLAREIQESSPAYQSAGTNQQKYRRHVLQLSNPPVVSQVDQFSYNNDGNHNNNNSSPLPPQYPSLARPQAAHNKPSIDSYYKAGNAFGPARPPTALASPKSAVANTLSVVTTPTSNSLPATTAVPAKAVEIDVCEKRYAEYRSTNNNNNNSNNNDDSNNNINNNNNNRSPSLPVVLEKKSQPQQQKEAPVKIVVPAPQRPLGIVAPKSPTPTTTSSTPLTPIRTTSPSGSPLSSQTSSLVEEEDEEGSSPASSVSTIDTPEEDNNNKLKVPPPSPTPTRSWPLAFRETNKNNPPVKRFEFAAPRSQLGIYNDTGRRKPLGAKVIIEEEEEEEE</sequence>
<feature type="active site" description="Proton acceptor" evidence="6">
    <location>
        <position position="155"/>
    </location>
</feature>
<organism evidence="12 13">
    <name type="scientific">Circinella minor</name>
    <dbReference type="NCBI Taxonomy" id="1195481"/>
    <lineage>
        <taxon>Eukaryota</taxon>
        <taxon>Fungi</taxon>
        <taxon>Fungi incertae sedis</taxon>
        <taxon>Mucoromycota</taxon>
        <taxon>Mucoromycotina</taxon>
        <taxon>Mucoromycetes</taxon>
        <taxon>Mucorales</taxon>
        <taxon>Lichtheimiaceae</taxon>
        <taxon>Circinella</taxon>
    </lineage>
</organism>
<keyword evidence="5 7" id="KW-0067">ATP-binding</keyword>
<feature type="compositionally biased region" description="Low complexity" evidence="10">
    <location>
        <begin position="607"/>
        <end position="621"/>
    </location>
</feature>
<name>A0A8H7S5P3_9FUNG</name>
<accession>A0A8H7S5P3</accession>
<evidence type="ECO:0000313" key="13">
    <source>
        <dbReference type="Proteomes" id="UP000646827"/>
    </source>
</evidence>
<feature type="region of interest" description="Disordered" evidence="10">
    <location>
        <begin position="524"/>
        <end position="623"/>
    </location>
</feature>
<comment type="caution">
    <text evidence="12">The sequence shown here is derived from an EMBL/GenBank/DDBJ whole genome shotgun (WGS) entry which is preliminary data.</text>
</comment>
<evidence type="ECO:0000313" key="12">
    <source>
        <dbReference type="EMBL" id="KAG2223307.1"/>
    </source>
</evidence>
<keyword evidence="3 7" id="KW-0547">Nucleotide-binding</keyword>
<evidence type="ECO:0000256" key="5">
    <source>
        <dbReference type="ARBA" id="ARBA00022840"/>
    </source>
</evidence>
<evidence type="ECO:0000256" key="8">
    <source>
        <dbReference type="PIRSR" id="PIRSR630616-3"/>
    </source>
</evidence>
<dbReference type="GO" id="GO:0005524">
    <property type="term" value="F:ATP binding"/>
    <property type="evidence" value="ECO:0007669"/>
    <property type="project" value="UniProtKB-UniRule"/>
</dbReference>
<feature type="compositionally biased region" description="Low complexity" evidence="10">
    <location>
        <begin position="703"/>
        <end position="716"/>
    </location>
</feature>
<dbReference type="InterPro" id="IPR008271">
    <property type="entry name" value="Ser/Thr_kinase_AS"/>
</dbReference>
<feature type="binding site" evidence="7">
    <location>
        <position position="67"/>
    </location>
    <ligand>
        <name>ATP</name>
        <dbReference type="ChEBI" id="CHEBI:30616"/>
    </ligand>
</feature>
<evidence type="ECO:0000256" key="6">
    <source>
        <dbReference type="PIRSR" id="PIRSR630616-1"/>
    </source>
</evidence>
<reference evidence="12 13" key="1">
    <citation type="submission" date="2020-12" db="EMBL/GenBank/DDBJ databases">
        <title>Metabolic potential, ecology and presence of endohyphal bacteria is reflected in genomic diversity of Mucoromycotina.</title>
        <authorList>
            <person name="Muszewska A."/>
            <person name="Okrasinska A."/>
            <person name="Steczkiewicz K."/>
            <person name="Drgas O."/>
            <person name="Orlowska M."/>
            <person name="Perlinska-Lenart U."/>
            <person name="Aleksandrzak-Piekarczyk T."/>
            <person name="Szatraj K."/>
            <person name="Zielenkiewicz U."/>
            <person name="Pilsyk S."/>
            <person name="Malc E."/>
            <person name="Mieczkowski P."/>
            <person name="Kruszewska J.S."/>
            <person name="Biernat P."/>
            <person name="Pawlowska J."/>
        </authorList>
    </citation>
    <scope>NUCLEOTIDE SEQUENCE [LARGE SCALE GENOMIC DNA]</scope>
    <source>
        <strain evidence="12 13">CBS 142.35</strain>
    </source>
</reference>
<feature type="compositionally biased region" description="Low complexity" evidence="10">
    <location>
        <begin position="805"/>
        <end position="827"/>
    </location>
</feature>
<evidence type="ECO:0000256" key="2">
    <source>
        <dbReference type="ARBA" id="ARBA00022679"/>
    </source>
</evidence>
<evidence type="ECO:0000256" key="9">
    <source>
        <dbReference type="PROSITE-ProRule" id="PRU10141"/>
    </source>
</evidence>
<protein>
    <recommendedName>
        <fullName evidence="11">Protein kinase domain-containing protein</fullName>
    </recommendedName>
</protein>
<dbReference type="SMART" id="SM00220">
    <property type="entry name" value="S_TKc"/>
    <property type="match status" value="1"/>
</dbReference>
<dbReference type="OrthoDB" id="504170at2759"/>
<dbReference type="PANTHER" id="PTHR24350">
    <property type="entry name" value="SERINE/THREONINE-PROTEIN KINASE IAL-RELATED"/>
    <property type="match status" value="1"/>
</dbReference>
<evidence type="ECO:0000256" key="1">
    <source>
        <dbReference type="ARBA" id="ARBA00022527"/>
    </source>
</evidence>
<dbReference type="AlphaFoldDB" id="A0A8H7S5P3"/>
<keyword evidence="2" id="KW-0808">Transferase</keyword>
<dbReference type="SUPFAM" id="SSF56112">
    <property type="entry name" value="Protein kinase-like (PK-like)"/>
    <property type="match status" value="1"/>
</dbReference>
<keyword evidence="4" id="KW-0418">Kinase</keyword>
<keyword evidence="1" id="KW-0723">Serine/threonine-protein kinase</keyword>
<dbReference type="InterPro" id="IPR011009">
    <property type="entry name" value="Kinase-like_dom_sf"/>
</dbReference>
<feature type="domain" description="Protein kinase" evidence="11">
    <location>
        <begin position="38"/>
        <end position="284"/>
    </location>
</feature>
<evidence type="ECO:0000256" key="10">
    <source>
        <dbReference type="SAM" id="MobiDB-lite"/>
    </source>
</evidence>
<dbReference type="EMBL" id="JAEPRB010000063">
    <property type="protein sequence ID" value="KAG2223307.1"/>
    <property type="molecule type" value="Genomic_DNA"/>
</dbReference>
<feature type="compositionally biased region" description="Low complexity" evidence="10">
    <location>
        <begin position="870"/>
        <end position="899"/>
    </location>
</feature>
<dbReference type="PROSITE" id="PS50011">
    <property type="entry name" value="PROTEIN_KINASE_DOM"/>
    <property type="match status" value="1"/>
</dbReference>
<dbReference type="Pfam" id="PF00069">
    <property type="entry name" value="Pkinase"/>
    <property type="match status" value="1"/>
</dbReference>